<keyword evidence="2" id="KW-1185">Reference proteome</keyword>
<dbReference type="EMBL" id="SMCS01000002">
    <property type="protein sequence ID" value="TCV96367.1"/>
    <property type="molecule type" value="Genomic_DNA"/>
</dbReference>
<evidence type="ECO:0000313" key="1">
    <source>
        <dbReference type="EMBL" id="TCV96367.1"/>
    </source>
</evidence>
<dbReference type="Proteomes" id="UP000295645">
    <property type="component" value="Unassembled WGS sequence"/>
</dbReference>
<dbReference type="AlphaFoldDB" id="A0A4R3YTT5"/>
<gene>
    <name evidence="1" type="ORF">EC912_102718</name>
</gene>
<proteinExistence type="predicted"/>
<sequence>MPTEIGQVALPVFHSICATVIWPYNADRGSITWGKYMSTGQDQQLDG</sequence>
<comment type="caution">
    <text evidence="1">The sequence shown here is derived from an EMBL/GenBank/DDBJ whole genome shotgun (WGS) entry which is preliminary data.</text>
</comment>
<evidence type="ECO:0000313" key="2">
    <source>
        <dbReference type="Proteomes" id="UP000295645"/>
    </source>
</evidence>
<name>A0A4R3YTT5_9GAMM</name>
<protein>
    <submittedName>
        <fullName evidence="1">Uncharacterized protein</fullName>
    </submittedName>
</protein>
<reference evidence="1 2" key="1">
    <citation type="submission" date="2019-03" db="EMBL/GenBank/DDBJ databases">
        <title>Above-ground endophytic microbial communities from plants in different locations in the United States.</title>
        <authorList>
            <person name="Frank C."/>
        </authorList>
    </citation>
    <scope>NUCLEOTIDE SEQUENCE [LARGE SCALE GENOMIC DNA]</scope>
    <source>
        <strain evidence="1 2">LP_13_YM</strain>
    </source>
</reference>
<accession>A0A4R3YTT5</accession>
<organism evidence="1 2">
    <name type="scientific">Luteibacter rhizovicinus</name>
    <dbReference type="NCBI Taxonomy" id="242606"/>
    <lineage>
        <taxon>Bacteria</taxon>
        <taxon>Pseudomonadati</taxon>
        <taxon>Pseudomonadota</taxon>
        <taxon>Gammaproteobacteria</taxon>
        <taxon>Lysobacterales</taxon>
        <taxon>Rhodanobacteraceae</taxon>
        <taxon>Luteibacter</taxon>
    </lineage>
</organism>